<dbReference type="PANTHER" id="PTHR19328">
    <property type="entry name" value="HEDGEHOG-INTERACTING PROTEIN"/>
    <property type="match status" value="1"/>
</dbReference>
<comment type="caution">
    <text evidence="2">The sequence shown here is derived from an EMBL/GenBank/DDBJ whole genome shotgun (WGS) entry which is preliminary data.</text>
</comment>
<evidence type="ECO:0000313" key="2">
    <source>
        <dbReference type="EMBL" id="MBT1699267.1"/>
    </source>
</evidence>
<accession>A0AAP2DQR1</accession>
<dbReference type="InterPro" id="IPR011042">
    <property type="entry name" value="6-blade_b-propeller_TolB-like"/>
</dbReference>
<proteinExistence type="predicted"/>
<dbReference type="SUPFAM" id="SSF50952">
    <property type="entry name" value="Soluble quinoprotein glucose dehydrogenase"/>
    <property type="match status" value="1"/>
</dbReference>
<reference evidence="2 3" key="1">
    <citation type="submission" date="2021-05" db="EMBL/GenBank/DDBJ databases">
        <title>A Polyphasic approach of four new species of the genus Ohtaekwangia: Ohtaekwangia histidinii sp. nov., Ohtaekwangia cretensis sp. nov., Ohtaekwangia indiensis sp. nov., Ohtaekwangia reichenbachii sp. nov. from diverse environment.</title>
        <authorList>
            <person name="Octaviana S."/>
        </authorList>
    </citation>
    <scope>NUCLEOTIDE SEQUENCE [LARGE SCALE GENOMIC DNA]</scope>
    <source>
        <strain evidence="2 3">PWU4</strain>
    </source>
</reference>
<protein>
    <submittedName>
        <fullName evidence="2">PQQ-dependent sugar dehydrogenase</fullName>
    </submittedName>
</protein>
<keyword evidence="3" id="KW-1185">Reference proteome</keyword>
<dbReference type="Proteomes" id="UP001319200">
    <property type="component" value="Unassembled WGS sequence"/>
</dbReference>
<dbReference type="RefSeq" id="WP_254167073.1">
    <property type="nucleotide sequence ID" value="NZ_JAHESF010000023.1"/>
</dbReference>
<evidence type="ECO:0000259" key="1">
    <source>
        <dbReference type="Pfam" id="PF07995"/>
    </source>
</evidence>
<name>A0AAP2DQR1_9BACT</name>
<dbReference type="Pfam" id="PF07995">
    <property type="entry name" value="GSDH"/>
    <property type="match status" value="1"/>
</dbReference>
<feature type="domain" description="Glucose/Sorbosone dehydrogenase" evidence="1">
    <location>
        <begin position="42"/>
        <end position="363"/>
    </location>
</feature>
<dbReference type="InterPro" id="IPR011041">
    <property type="entry name" value="Quinoprot_gluc/sorb_DH_b-prop"/>
</dbReference>
<dbReference type="EMBL" id="JAHESF010000023">
    <property type="protein sequence ID" value="MBT1699267.1"/>
    <property type="molecule type" value="Genomic_DNA"/>
</dbReference>
<organism evidence="2 3">
    <name type="scientific">Chryseosolibacter histidini</name>
    <dbReference type="NCBI Taxonomy" id="2782349"/>
    <lineage>
        <taxon>Bacteria</taxon>
        <taxon>Pseudomonadati</taxon>
        <taxon>Bacteroidota</taxon>
        <taxon>Cytophagia</taxon>
        <taxon>Cytophagales</taxon>
        <taxon>Chryseotaleaceae</taxon>
        <taxon>Chryseosolibacter</taxon>
    </lineage>
</organism>
<gene>
    <name evidence="2" type="ORF">KK083_20385</name>
</gene>
<sequence length="432" mass="46132">MKYQSILMIALVVAVNACDDDDEKEDLSVSLNLVAEGFTSPVLLTESTDNSGRLFIIEQLGQIYIVKNGQKVAQPFLDIQGKLTPRSGPQDERGLLGLAFHPNYASNGRFFVYYSGPLRAEGPAGWDHTNYVAEYKASANADVADAGSGRILLAMDHPQPNHNAGTIAFGSDGFLYISVGDGGGGNDNQLGHVEDWYTENAGGNGQDITQNLLGSVLRIDVAPATGYGIPADNPFVGKDGMDEIYAYGLRNPYRFCFDPENRIILADAGQELYEEIDLVEKGSNLGWNIKEGRHCFDDANPETPPGSCPSAAPDGTPLTDPVIEFKNAKNFSDGLGNVSVGGYVYQGSTVMSLNGKYIFGVLTQDPDAANGAIFAADRAGTTWDYHKLSLKGMSNNDLGMFVLGFGQDKAGEVYVTTSAGTAGSGKVYKIGQ</sequence>
<dbReference type="AlphaFoldDB" id="A0AAP2DQR1"/>
<dbReference type="PANTHER" id="PTHR19328:SF75">
    <property type="entry name" value="ALDOSE SUGAR DEHYDROGENASE YLII"/>
    <property type="match status" value="1"/>
</dbReference>
<evidence type="ECO:0000313" key="3">
    <source>
        <dbReference type="Proteomes" id="UP001319200"/>
    </source>
</evidence>
<dbReference type="InterPro" id="IPR012938">
    <property type="entry name" value="Glc/Sorbosone_DH"/>
</dbReference>
<dbReference type="Gene3D" id="2.120.10.30">
    <property type="entry name" value="TolB, C-terminal domain"/>
    <property type="match status" value="1"/>
</dbReference>